<dbReference type="GO" id="GO:0016887">
    <property type="term" value="F:ATP hydrolysis activity"/>
    <property type="evidence" value="ECO:0007669"/>
    <property type="project" value="InterPro"/>
</dbReference>
<dbReference type="AlphaFoldDB" id="A0A673TQW6"/>
<reference evidence="14 15" key="1">
    <citation type="submission" date="2019-05" db="EMBL/GenBank/DDBJ databases">
        <title>A Chromosome-scale Meerkat (S. suricatta) Genome Assembly.</title>
        <authorList>
            <person name="Dudchenko O."/>
            <person name="Lieberman Aiden E."/>
            <person name="Tung J."/>
            <person name="Barreiro L.B."/>
            <person name="Clutton-Brock T.H."/>
        </authorList>
    </citation>
    <scope>NUCLEOTIDE SEQUENCE [LARGE SCALE GENOMIC DNA]</scope>
</reference>
<evidence type="ECO:0000256" key="3">
    <source>
        <dbReference type="ARBA" id="ARBA00022448"/>
    </source>
</evidence>
<feature type="transmembrane region" description="Helical" evidence="11">
    <location>
        <begin position="51"/>
        <end position="71"/>
    </location>
</feature>
<comment type="similarity">
    <text evidence="2">Belongs to the ABC transporter superfamily. ABCB family. MHC peptide exporter (TC 3.A.1.209) subfamily.</text>
</comment>
<evidence type="ECO:0000313" key="14">
    <source>
        <dbReference type="Ensembl" id="ENSSSUP00005014238.1"/>
    </source>
</evidence>
<dbReference type="PROSITE" id="PS00211">
    <property type="entry name" value="ABC_TRANSPORTER_1"/>
    <property type="match status" value="1"/>
</dbReference>
<feature type="transmembrane region" description="Helical" evidence="11">
    <location>
        <begin position="91"/>
        <end position="112"/>
    </location>
</feature>
<dbReference type="PANTHER" id="PTHR43394:SF13">
    <property type="entry name" value="ANTIGEN PEPTIDE TRANSPORTER 1"/>
    <property type="match status" value="1"/>
</dbReference>
<dbReference type="InterPro" id="IPR003439">
    <property type="entry name" value="ABC_transporter-like_ATP-bd"/>
</dbReference>
<evidence type="ECO:0000256" key="9">
    <source>
        <dbReference type="ARBA" id="ARBA00022989"/>
    </source>
</evidence>
<proteinExistence type="inferred from homology"/>
<evidence type="ECO:0000256" key="8">
    <source>
        <dbReference type="ARBA" id="ARBA00022967"/>
    </source>
</evidence>
<dbReference type="GO" id="GO:0012505">
    <property type="term" value="C:endomembrane system"/>
    <property type="evidence" value="ECO:0007669"/>
    <property type="project" value="UniProtKB-SubCell"/>
</dbReference>
<feature type="transmembrane region" description="Helical" evidence="11">
    <location>
        <begin position="20"/>
        <end position="39"/>
    </location>
</feature>
<dbReference type="FunFam" id="3.40.50.300:FF:000140">
    <property type="entry name" value="Lipid A export ATP-binding/permease protein MsbA"/>
    <property type="match status" value="1"/>
</dbReference>
<dbReference type="GO" id="GO:0015421">
    <property type="term" value="F:ABC-type oligopeptide transporter activity"/>
    <property type="evidence" value="ECO:0007669"/>
    <property type="project" value="TreeGrafter"/>
</dbReference>
<feature type="domain" description="ABC transmembrane type-1" evidence="13">
    <location>
        <begin position="188"/>
        <end position="388"/>
    </location>
</feature>
<dbReference type="Gene3D" id="3.40.50.300">
    <property type="entry name" value="P-loop containing nucleotide triphosphate hydrolases"/>
    <property type="match status" value="1"/>
</dbReference>
<evidence type="ECO:0000256" key="10">
    <source>
        <dbReference type="ARBA" id="ARBA00023136"/>
    </source>
</evidence>
<dbReference type="GO" id="GO:0016020">
    <property type="term" value="C:membrane"/>
    <property type="evidence" value="ECO:0007669"/>
    <property type="project" value="InterPro"/>
</dbReference>
<dbReference type="GO" id="GO:0005524">
    <property type="term" value="F:ATP binding"/>
    <property type="evidence" value="ECO:0007669"/>
    <property type="project" value="UniProtKB-KW"/>
</dbReference>
<evidence type="ECO:0000256" key="2">
    <source>
        <dbReference type="ARBA" id="ARBA00006493"/>
    </source>
</evidence>
<dbReference type="InterPro" id="IPR017871">
    <property type="entry name" value="ABC_transporter-like_CS"/>
</dbReference>
<keyword evidence="3" id="KW-0813">Transport</keyword>
<evidence type="ECO:0000256" key="1">
    <source>
        <dbReference type="ARBA" id="ARBA00004127"/>
    </source>
</evidence>
<dbReference type="InterPro" id="IPR036640">
    <property type="entry name" value="ABC1_TM_sf"/>
</dbReference>
<dbReference type="Proteomes" id="UP000472268">
    <property type="component" value="Chromosome 7"/>
</dbReference>
<keyword evidence="7" id="KW-0571">Peptide transport</keyword>
<sequence>MASSGSPRPCGCLCPFRTSFAWLGIALLVLDWVLLRGALPRICSLLVSPARPLLQVWLVGLSRWAVLWLGARGVLRAAGGSGSESAGVRGWLAALQSLVAALSLALPGLASFRELSSWRVPRDSHSSRLLHWGTRLDAFALSYVAALPAAAIWHKLRGLWVLESHGGSGGAVRRLLRCLGAEIRRVPLLLVLCVLSCLAEMAMPFFTGRLIDFIVRDGTASGFMRYLTLMSILTTASAVLEFVCDGVYYRTMGRVHSHLQGEVFQAVLRQETGFFQQNQTGAITSRVTEDTSTLSESLSEELSLLLWYLALGKWHQMLAAQVQESLAGSSQVAIEVLSAMPTVRSFANEEVEAQKYRQKLQDMKTLHQKEALAYAVNLWTISISEMLLKIQFTTAVQALLSTYPSVQKAVGSSEKIFEYLDRIPGCPASGVLTSVTLEGLVKFQDVSFAYPNRPDVPVLQGLTFTLRPGEVMALVGPNGSGKSTVAALLQNLYQPTNGQVLLDGKPLAQYEHHYLHTQVAAVGQEPQLFGRSFRENIAYGLVQKPALEEVIAAAMESGAHSFISALPQGYHTEAGEAGSQLSGGQRQAVALARALIRKPRVLILDDATSALDSNNQLQVEQLLYQSPERCSRSVLLITQCLSLVEQADQILFLEGGTICEAGTHQQLMERRGRYWTMLQAPDGSGAPE</sequence>
<comment type="subcellular location">
    <subcellularLocation>
        <location evidence="1">Endomembrane system</location>
        <topology evidence="1">Multi-pass membrane protein</topology>
    </subcellularLocation>
</comment>
<reference evidence="14" key="2">
    <citation type="submission" date="2025-08" db="UniProtKB">
        <authorList>
            <consortium name="Ensembl"/>
        </authorList>
    </citation>
    <scope>IDENTIFICATION</scope>
</reference>
<evidence type="ECO:0000256" key="5">
    <source>
        <dbReference type="ARBA" id="ARBA00022741"/>
    </source>
</evidence>
<dbReference type="PRINTS" id="PR01896">
    <property type="entry name" value="TAP1PROTEIN"/>
</dbReference>
<evidence type="ECO:0000313" key="15">
    <source>
        <dbReference type="Proteomes" id="UP000472268"/>
    </source>
</evidence>
<protein>
    <submittedName>
        <fullName evidence="14">Transporter 1, ATP binding cassette subfamily B member</fullName>
    </submittedName>
</protein>
<keyword evidence="15" id="KW-1185">Reference proteome</keyword>
<feature type="domain" description="ABC transporter" evidence="12">
    <location>
        <begin position="441"/>
        <end position="680"/>
    </location>
</feature>
<keyword evidence="4 11" id="KW-0812">Transmembrane</keyword>
<evidence type="ECO:0000256" key="4">
    <source>
        <dbReference type="ARBA" id="ARBA00022692"/>
    </source>
</evidence>
<name>A0A673TQW6_SURSU</name>
<dbReference type="Pfam" id="PF00664">
    <property type="entry name" value="ABC_membrane"/>
    <property type="match status" value="1"/>
</dbReference>
<keyword evidence="7" id="KW-0653">Protein transport</keyword>
<reference evidence="14" key="3">
    <citation type="submission" date="2025-09" db="UniProtKB">
        <authorList>
            <consortium name="Ensembl"/>
        </authorList>
    </citation>
    <scope>IDENTIFICATION</scope>
</reference>
<dbReference type="InterPro" id="IPR011527">
    <property type="entry name" value="ABC1_TM_dom"/>
</dbReference>
<evidence type="ECO:0000256" key="7">
    <source>
        <dbReference type="ARBA" id="ARBA00022856"/>
    </source>
</evidence>
<keyword evidence="9 11" id="KW-1133">Transmembrane helix</keyword>
<dbReference type="SUPFAM" id="SSF52540">
    <property type="entry name" value="P-loop containing nucleoside triphosphate hydrolases"/>
    <property type="match status" value="1"/>
</dbReference>
<accession>A0A673TQW6</accession>
<keyword evidence="8" id="KW-1278">Translocase</keyword>
<keyword evidence="5" id="KW-0547">Nucleotide-binding</keyword>
<dbReference type="Gene3D" id="1.20.1560.10">
    <property type="entry name" value="ABC transporter type 1, transmembrane domain"/>
    <property type="match status" value="2"/>
</dbReference>
<dbReference type="Ensembl" id="ENSSSUT00005016258.1">
    <property type="protein sequence ID" value="ENSSSUP00005014238.1"/>
    <property type="gene ID" value="ENSSSUG00005009062.1"/>
</dbReference>
<evidence type="ECO:0000259" key="12">
    <source>
        <dbReference type="PROSITE" id="PS50893"/>
    </source>
</evidence>
<dbReference type="SMART" id="SM00382">
    <property type="entry name" value="AAA"/>
    <property type="match status" value="1"/>
</dbReference>
<dbReference type="InterPro" id="IPR039421">
    <property type="entry name" value="Type_1_exporter"/>
</dbReference>
<dbReference type="PANTHER" id="PTHR43394">
    <property type="entry name" value="ATP-DEPENDENT PERMEASE MDL1, MITOCHONDRIAL"/>
    <property type="match status" value="1"/>
</dbReference>
<keyword evidence="10 11" id="KW-0472">Membrane</keyword>
<evidence type="ECO:0000256" key="6">
    <source>
        <dbReference type="ARBA" id="ARBA00022840"/>
    </source>
</evidence>
<evidence type="ECO:0000256" key="11">
    <source>
        <dbReference type="SAM" id="Phobius"/>
    </source>
</evidence>
<dbReference type="SUPFAM" id="SSF90123">
    <property type="entry name" value="ABC transporter transmembrane region"/>
    <property type="match status" value="1"/>
</dbReference>
<dbReference type="Pfam" id="PF00005">
    <property type="entry name" value="ABC_tran"/>
    <property type="match status" value="1"/>
</dbReference>
<organism evidence="14 15">
    <name type="scientific">Suricata suricatta</name>
    <name type="common">Meerkat</name>
    <dbReference type="NCBI Taxonomy" id="37032"/>
    <lineage>
        <taxon>Eukaryota</taxon>
        <taxon>Metazoa</taxon>
        <taxon>Chordata</taxon>
        <taxon>Craniata</taxon>
        <taxon>Vertebrata</taxon>
        <taxon>Euteleostomi</taxon>
        <taxon>Mammalia</taxon>
        <taxon>Eutheria</taxon>
        <taxon>Laurasiatheria</taxon>
        <taxon>Carnivora</taxon>
        <taxon>Feliformia</taxon>
        <taxon>Herpestidae</taxon>
        <taxon>Suricata</taxon>
    </lineage>
</organism>
<feature type="transmembrane region" description="Helical" evidence="11">
    <location>
        <begin position="188"/>
        <end position="206"/>
    </location>
</feature>
<dbReference type="InterPro" id="IPR003593">
    <property type="entry name" value="AAA+_ATPase"/>
</dbReference>
<gene>
    <name evidence="14" type="primary">TAP1</name>
</gene>
<dbReference type="InterPro" id="IPR027417">
    <property type="entry name" value="P-loop_NTPase"/>
</dbReference>
<dbReference type="PROSITE" id="PS50893">
    <property type="entry name" value="ABC_TRANSPORTER_2"/>
    <property type="match status" value="1"/>
</dbReference>
<keyword evidence="6" id="KW-0067">ATP-binding</keyword>
<dbReference type="PROSITE" id="PS50929">
    <property type="entry name" value="ABC_TM1F"/>
    <property type="match status" value="1"/>
</dbReference>
<evidence type="ECO:0000259" key="13">
    <source>
        <dbReference type="PROSITE" id="PS50929"/>
    </source>
</evidence>